<dbReference type="Proteomes" id="UP000698800">
    <property type="component" value="Unassembled WGS sequence"/>
</dbReference>
<protein>
    <submittedName>
        <fullName evidence="3">Uncharacterized protein</fullName>
    </submittedName>
</protein>
<comment type="caution">
    <text evidence="3">The sequence shown here is derived from an EMBL/GenBank/DDBJ whole genome shotgun (WGS) entry which is preliminary data.</text>
</comment>
<organism evidence="3 4">
    <name type="scientific">Glutinoglossum americanum</name>
    <dbReference type="NCBI Taxonomy" id="1670608"/>
    <lineage>
        <taxon>Eukaryota</taxon>
        <taxon>Fungi</taxon>
        <taxon>Dikarya</taxon>
        <taxon>Ascomycota</taxon>
        <taxon>Pezizomycotina</taxon>
        <taxon>Geoglossomycetes</taxon>
        <taxon>Geoglossales</taxon>
        <taxon>Geoglossaceae</taxon>
        <taxon>Glutinoglossum</taxon>
    </lineage>
</organism>
<accession>A0A9P8I0Z0</accession>
<keyword evidence="2" id="KW-0472">Membrane</keyword>
<name>A0A9P8I0Z0_9PEZI</name>
<evidence type="ECO:0000313" key="4">
    <source>
        <dbReference type="Proteomes" id="UP000698800"/>
    </source>
</evidence>
<feature type="region of interest" description="Disordered" evidence="1">
    <location>
        <begin position="241"/>
        <end position="264"/>
    </location>
</feature>
<feature type="transmembrane region" description="Helical" evidence="2">
    <location>
        <begin position="606"/>
        <end position="627"/>
    </location>
</feature>
<keyword evidence="2" id="KW-0812">Transmembrane</keyword>
<dbReference type="AlphaFoldDB" id="A0A9P8I0Z0"/>
<dbReference type="EMBL" id="JAGHQL010000083">
    <property type="protein sequence ID" value="KAH0541248.1"/>
    <property type="molecule type" value="Genomic_DNA"/>
</dbReference>
<sequence length="663" mass="73691">MINLAGDQLSRLLSSKYRWPNPEDSTGVWYRKMGRYDCWEATGPAREIFVQLAEQIKIYLESCSDPVPHTVTWSIYMIGKSKPTARPTVMFCCKEAKPRRTVRKMIDDSGILLDYPGVKTGDSTSPPDFDQLISLSSPSGKFSGHLAYSDSQKTVLCPPTENLIGSRVYIKSKAKDSDSLRQATAGGVVQWKGRYFGMTVSHAFHGDLSSPQFSQAMDDCPFEFNIDEDSDEDEIDEEFVEMTSRGSLTPESITSDYSAESDDDSLDIPSRIHSAFYGSIAEDSIFSNTTTADNPTMDEPASSGPLGLPTLDVVGELFLTSTDDPHSNLDYALFEIQQPRLQTSGTSIYAESVATGGPKDVEIVTTTGSAGLLRGRLSGTPSFMRSSRSKSFQEVWTARLNGRLARGDCGSWITDAQTGELYGHIVAGSPDTGVAFIIPAYQVFDDINKRLGGEAKLLVGDDLKPDAPTVKIICPSTNTWGRLSAWKLPLLQLLSQFPRPSLRFRAHLLLFHMLGDPIDTLWSAYHTYRQSNKLQVTHFSIDKYMSRSRHGDPILSCLARYGIPYEQSVSKEVLKLFPRGPSLRLQLATFTWYIGLCIFLLTKTTLWGLTGGASIYAFAAVALWVMVNHCAGPDPYPESDLEYYILALERIRFVIYRRTHMPR</sequence>
<reference evidence="3" key="1">
    <citation type="submission" date="2021-03" db="EMBL/GenBank/DDBJ databases">
        <title>Comparative genomics and phylogenomic investigation of the class Geoglossomycetes provide insights into ecological specialization and systematics.</title>
        <authorList>
            <person name="Melie T."/>
            <person name="Pirro S."/>
            <person name="Miller A.N."/>
            <person name="Quandt A."/>
        </authorList>
    </citation>
    <scope>NUCLEOTIDE SEQUENCE</scope>
    <source>
        <strain evidence="3">GBOQ0MN5Z8</strain>
    </source>
</reference>
<feature type="transmembrane region" description="Helical" evidence="2">
    <location>
        <begin position="583"/>
        <end position="601"/>
    </location>
</feature>
<evidence type="ECO:0000313" key="3">
    <source>
        <dbReference type="EMBL" id="KAH0541248.1"/>
    </source>
</evidence>
<keyword evidence="4" id="KW-1185">Reference proteome</keyword>
<evidence type="ECO:0000256" key="2">
    <source>
        <dbReference type="SAM" id="Phobius"/>
    </source>
</evidence>
<evidence type="ECO:0000256" key="1">
    <source>
        <dbReference type="SAM" id="MobiDB-lite"/>
    </source>
</evidence>
<proteinExistence type="predicted"/>
<gene>
    <name evidence="3" type="ORF">FGG08_004253</name>
</gene>
<keyword evidence="2" id="KW-1133">Transmembrane helix</keyword>
<dbReference type="OrthoDB" id="409136at2759"/>
<feature type="compositionally biased region" description="Polar residues" evidence="1">
    <location>
        <begin position="244"/>
        <end position="258"/>
    </location>
</feature>